<evidence type="ECO:0000313" key="3">
    <source>
        <dbReference type="Proteomes" id="UP001209570"/>
    </source>
</evidence>
<organism evidence="2 3">
    <name type="scientific">Pythium insidiosum</name>
    <name type="common">Pythiosis disease agent</name>
    <dbReference type="NCBI Taxonomy" id="114742"/>
    <lineage>
        <taxon>Eukaryota</taxon>
        <taxon>Sar</taxon>
        <taxon>Stramenopiles</taxon>
        <taxon>Oomycota</taxon>
        <taxon>Peronosporomycetes</taxon>
        <taxon>Pythiales</taxon>
        <taxon>Pythiaceae</taxon>
        <taxon>Pythium</taxon>
    </lineage>
</organism>
<accession>A0AAD5Q6C7</accession>
<dbReference type="AlphaFoldDB" id="A0AAD5Q6C7"/>
<evidence type="ECO:0000259" key="1">
    <source>
        <dbReference type="PROSITE" id="PS50994"/>
    </source>
</evidence>
<keyword evidence="3" id="KW-1185">Reference proteome</keyword>
<protein>
    <recommendedName>
        <fullName evidence="1">Integrase catalytic domain-containing protein</fullName>
    </recommendedName>
</protein>
<dbReference type="PANTHER" id="PTHR33064:SF37">
    <property type="entry name" value="RIBONUCLEASE H"/>
    <property type="match status" value="1"/>
</dbReference>
<gene>
    <name evidence="2" type="ORF">P43SY_008614</name>
</gene>
<evidence type="ECO:0000313" key="2">
    <source>
        <dbReference type="EMBL" id="KAJ0400826.1"/>
    </source>
</evidence>
<dbReference type="InterPro" id="IPR051320">
    <property type="entry name" value="Viral_Replic_Matur_Polypro"/>
</dbReference>
<dbReference type="GO" id="GO:0015074">
    <property type="term" value="P:DNA integration"/>
    <property type="evidence" value="ECO:0007669"/>
    <property type="project" value="InterPro"/>
</dbReference>
<dbReference type="InterPro" id="IPR043502">
    <property type="entry name" value="DNA/RNA_pol_sf"/>
</dbReference>
<dbReference type="EMBL" id="JAKCXM010000145">
    <property type="protein sequence ID" value="KAJ0400826.1"/>
    <property type="molecule type" value="Genomic_DNA"/>
</dbReference>
<dbReference type="SUPFAM" id="SSF56672">
    <property type="entry name" value="DNA/RNA polymerases"/>
    <property type="match status" value="1"/>
</dbReference>
<name>A0AAD5Q6C7_PYTIN</name>
<dbReference type="InterPro" id="IPR001584">
    <property type="entry name" value="Integrase_cat-core"/>
</dbReference>
<dbReference type="InterPro" id="IPR036397">
    <property type="entry name" value="RNaseH_sf"/>
</dbReference>
<dbReference type="Proteomes" id="UP001209570">
    <property type="component" value="Unassembled WGS sequence"/>
</dbReference>
<sequence length="510" mass="57785">MAEANYGVAIAPVRRGSSGVSVSIFTFVTAPKLTDTSHEALARWHDLRLEYEEAIKAQCKTTGQDLSAIMVSVRNSFDEALLDTLCEIKWERTKDELTEKFLWDWVLDTVENFENKTVPDIGDLFQQELIMVLNKGDVDAQVTEYFHLCNTIIRTNGLTGLFKRDDGTKKKCKIVVSCLPPKLKRKVKNEIDFRLPEAKSSVPELFKVVSEKALEWDREERAVRSSKRHPPAMKIRLKKGAKPFKTKARKYPPEYQVFLESFNAELVDAGWVKETMGMRSSTHVEEYLHKLEELFGLVDMYGFKLSALKSKLFKSTVKWCGKIIDGKGVGHDPARIQALRDLPYPTNVGELQQFLCFMNWMRDSLVDYAPAVRPLQDALDRAMSTASKRTKRVAAGIPVVLTGDERKVFDAVKQGLAGSAELAFPNPEADKNWSVIEKEAYPIISACDKLSYLLLRPGGFKLYFVTDEGSHFKNQVVAQVARRLGCQQNFVLAYSPWINGSIERLNRDIV</sequence>
<dbReference type="Gene3D" id="3.30.70.270">
    <property type="match status" value="1"/>
</dbReference>
<feature type="domain" description="Integrase catalytic" evidence="1">
    <location>
        <begin position="450"/>
        <end position="510"/>
    </location>
</feature>
<dbReference type="InterPro" id="IPR012337">
    <property type="entry name" value="RNaseH-like_sf"/>
</dbReference>
<dbReference type="PROSITE" id="PS50994">
    <property type="entry name" value="INTEGRASE"/>
    <property type="match status" value="1"/>
</dbReference>
<proteinExistence type="predicted"/>
<dbReference type="GO" id="GO:0003676">
    <property type="term" value="F:nucleic acid binding"/>
    <property type="evidence" value="ECO:0007669"/>
    <property type="project" value="InterPro"/>
</dbReference>
<reference evidence="2" key="1">
    <citation type="submission" date="2021-12" db="EMBL/GenBank/DDBJ databases">
        <title>Prjna785345.</title>
        <authorList>
            <person name="Rujirawat T."/>
            <person name="Krajaejun T."/>
        </authorList>
    </citation>
    <scope>NUCLEOTIDE SEQUENCE</scope>
    <source>
        <strain evidence="2">Pi057C3</strain>
    </source>
</reference>
<dbReference type="PANTHER" id="PTHR33064">
    <property type="entry name" value="POL PROTEIN"/>
    <property type="match status" value="1"/>
</dbReference>
<dbReference type="SUPFAM" id="SSF53098">
    <property type="entry name" value="Ribonuclease H-like"/>
    <property type="match status" value="1"/>
</dbReference>
<comment type="caution">
    <text evidence="2">The sequence shown here is derived from an EMBL/GenBank/DDBJ whole genome shotgun (WGS) entry which is preliminary data.</text>
</comment>
<dbReference type="InterPro" id="IPR043128">
    <property type="entry name" value="Rev_trsase/Diguanyl_cyclase"/>
</dbReference>
<dbReference type="Gene3D" id="3.30.420.10">
    <property type="entry name" value="Ribonuclease H-like superfamily/Ribonuclease H"/>
    <property type="match status" value="1"/>
</dbReference>